<feature type="chain" id="PRO_5020332931" evidence="3">
    <location>
        <begin position="18"/>
        <end position="345"/>
    </location>
</feature>
<dbReference type="OrthoDB" id="103335at2"/>
<dbReference type="Proteomes" id="UP000293874">
    <property type="component" value="Unassembled WGS sequence"/>
</dbReference>
<dbReference type="PANTHER" id="PTHR45632:SF3">
    <property type="entry name" value="KELCH-LIKE PROTEIN 32"/>
    <property type="match status" value="1"/>
</dbReference>
<dbReference type="RefSeq" id="WP_130543683.1">
    <property type="nucleotide sequence ID" value="NZ_CP042431.1"/>
</dbReference>
<gene>
    <name evidence="4" type="ORF">EV199_5180</name>
</gene>
<keyword evidence="3" id="KW-0732">Signal</keyword>
<protein>
    <submittedName>
        <fullName evidence="4">Galactose oxidase-like protein</fullName>
    </submittedName>
</protein>
<keyword evidence="2" id="KW-0677">Repeat</keyword>
<evidence type="ECO:0000256" key="2">
    <source>
        <dbReference type="ARBA" id="ARBA00022737"/>
    </source>
</evidence>
<proteinExistence type="predicted"/>
<keyword evidence="1" id="KW-0880">Kelch repeat</keyword>
<dbReference type="EMBL" id="SGXA01000003">
    <property type="protein sequence ID" value="RZS69343.1"/>
    <property type="molecule type" value="Genomic_DNA"/>
</dbReference>
<dbReference type="AlphaFoldDB" id="A0A4Q7MNS3"/>
<dbReference type="SUPFAM" id="SSF117281">
    <property type="entry name" value="Kelch motif"/>
    <property type="match status" value="1"/>
</dbReference>
<feature type="signal peptide" evidence="3">
    <location>
        <begin position="1"/>
        <end position="17"/>
    </location>
</feature>
<evidence type="ECO:0000313" key="5">
    <source>
        <dbReference type="Proteomes" id="UP000293874"/>
    </source>
</evidence>
<dbReference type="PROSITE" id="PS51257">
    <property type="entry name" value="PROKAR_LIPOPROTEIN"/>
    <property type="match status" value="1"/>
</dbReference>
<dbReference type="SMART" id="SM00612">
    <property type="entry name" value="Kelch"/>
    <property type="match status" value="3"/>
</dbReference>
<name>A0A4Q7MNS3_9BACT</name>
<comment type="caution">
    <text evidence="4">The sequence shown here is derived from an EMBL/GenBank/DDBJ whole genome shotgun (WGS) entry which is preliminary data.</text>
</comment>
<reference evidence="4 5" key="1">
    <citation type="submission" date="2019-02" db="EMBL/GenBank/DDBJ databases">
        <title>Genomic Encyclopedia of Type Strains, Phase IV (KMG-IV): sequencing the most valuable type-strain genomes for metagenomic binning, comparative biology and taxonomic classification.</title>
        <authorList>
            <person name="Goeker M."/>
        </authorList>
    </citation>
    <scope>NUCLEOTIDE SEQUENCE [LARGE SCALE GENOMIC DNA]</scope>
    <source>
        <strain evidence="4 5">DSM 18116</strain>
    </source>
</reference>
<dbReference type="PANTHER" id="PTHR45632">
    <property type="entry name" value="LD33804P"/>
    <property type="match status" value="1"/>
</dbReference>
<dbReference type="InterPro" id="IPR006652">
    <property type="entry name" value="Kelch_1"/>
</dbReference>
<keyword evidence="5" id="KW-1185">Reference proteome</keyword>
<sequence length="345" mass="38186">MKHPVFLIILSSLFMLSACSKNSSDDDSDLVGNWVRSEDFRGDPRSEAVSFVIGNKAYVGTGLFATNGQYSNKFYRLDLDFGYWEPVADFPGEMRRGAVAFTAGGKAYVACGFNGPANKLLNDFWEYDPALDKWTELDPFPGDPRRNAVAFTLNDKGYIATGYNTSAMSDCWEFNPSGKTWTEKASIRGRKRSQAVAFVINGKAYVCSGNNNGEALNDLQSFDPTGNSGQGAWTDLRKLTNVSDESYDDDYANIARYGAVAFTIGTKVYLATGRAGSLISDTWEYDATNDLWTKKTSFEGTAREGAVGFTLKDRGFLLTGRSGSEIFDNMFEFKPFDEQDDNDNY</sequence>
<evidence type="ECO:0000256" key="1">
    <source>
        <dbReference type="ARBA" id="ARBA00022441"/>
    </source>
</evidence>
<organism evidence="4 5">
    <name type="scientific">Pseudobacter ginsenosidimutans</name>
    <dbReference type="NCBI Taxonomy" id="661488"/>
    <lineage>
        <taxon>Bacteria</taxon>
        <taxon>Pseudomonadati</taxon>
        <taxon>Bacteroidota</taxon>
        <taxon>Chitinophagia</taxon>
        <taxon>Chitinophagales</taxon>
        <taxon>Chitinophagaceae</taxon>
        <taxon>Pseudobacter</taxon>
    </lineage>
</organism>
<dbReference type="Pfam" id="PF24681">
    <property type="entry name" value="Kelch_KLHDC2_KLHL20_DRC7"/>
    <property type="match status" value="1"/>
</dbReference>
<dbReference type="Gene3D" id="2.120.10.80">
    <property type="entry name" value="Kelch-type beta propeller"/>
    <property type="match status" value="2"/>
</dbReference>
<accession>A0A4Q7MNS3</accession>
<dbReference type="InterPro" id="IPR015915">
    <property type="entry name" value="Kelch-typ_b-propeller"/>
</dbReference>
<evidence type="ECO:0000256" key="3">
    <source>
        <dbReference type="SAM" id="SignalP"/>
    </source>
</evidence>
<evidence type="ECO:0000313" key="4">
    <source>
        <dbReference type="EMBL" id="RZS69343.1"/>
    </source>
</evidence>